<dbReference type="AlphaFoldDB" id="A0A914DDU5"/>
<dbReference type="WBParaSite" id="ACRNAN_scaffold22536.g7336.t1">
    <property type="protein sequence ID" value="ACRNAN_scaffold22536.g7336.t1"/>
    <property type="gene ID" value="ACRNAN_scaffold22536.g7336"/>
</dbReference>
<proteinExistence type="predicted"/>
<evidence type="ECO:0000313" key="2">
    <source>
        <dbReference type="WBParaSite" id="ACRNAN_scaffold22536.g7336.t1"/>
    </source>
</evidence>
<sequence length="67" mass="7965">MDTQDYIDYGELLIIDQEDVDNNEISKEVMEEGKKEDDILKQQSIYFQKAYAYANIRFMTQRQYAAS</sequence>
<keyword evidence="1" id="KW-1185">Reference proteome</keyword>
<name>A0A914DDU5_9BILA</name>
<evidence type="ECO:0000313" key="1">
    <source>
        <dbReference type="Proteomes" id="UP000887540"/>
    </source>
</evidence>
<dbReference type="Proteomes" id="UP000887540">
    <property type="component" value="Unplaced"/>
</dbReference>
<protein>
    <submittedName>
        <fullName evidence="2">Uncharacterized protein</fullName>
    </submittedName>
</protein>
<organism evidence="1 2">
    <name type="scientific">Acrobeloides nanus</name>
    <dbReference type="NCBI Taxonomy" id="290746"/>
    <lineage>
        <taxon>Eukaryota</taxon>
        <taxon>Metazoa</taxon>
        <taxon>Ecdysozoa</taxon>
        <taxon>Nematoda</taxon>
        <taxon>Chromadorea</taxon>
        <taxon>Rhabditida</taxon>
        <taxon>Tylenchina</taxon>
        <taxon>Cephalobomorpha</taxon>
        <taxon>Cephaloboidea</taxon>
        <taxon>Cephalobidae</taxon>
        <taxon>Acrobeloides</taxon>
    </lineage>
</organism>
<accession>A0A914DDU5</accession>
<reference evidence="2" key="1">
    <citation type="submission" date="2022-11" db="UniProtKB">
        <authorList>
            <consortium name="WormBaseParasite"/>
        </authorList>
    </citation>
    <scope>IDENTIFICATION</scope>
</reference>